<reference evidence="4" key="1">
    <citation type="journal article" date="2019" name="Int. J. Syst. Evol. Microbiol.">
        <title>The Global Catalogue of Microorganisms (GCM) 10K type strain sequencing project: providing services to taxonomists for standard genome sequencing and annotation.</title>
        <authorList>
            <consortium name="The Broad Institute Genomics Platform"/>
            <consortium name="The Broad Institute Genome Sequencing Center for Infectious Disease"/>
            <person name="Wu L."/>
            <person name="Ma J."/>
        </authorList>
    </citation>
    <scope>NUCLEOTIDE SEQUENCE [LARGE SCALE GENOMIC DNA]</scope>
    <source>
        <strain evidence="4">CGMCC 4.7198</strain>
    </source>
</reference>
<feature type="domain" description="PPM-type phosphatase" evidence="2">
    <location>
        <begin position="2"/>
        <end position="117"/>
    </location>
</feature>
<dbReference type="RefSeq" id="WP_381263921.1">
    <property type="nucleotide sequence ID" value="NZ_JBHTBI010000087.1"/>
</dbReference>
<dbReference type="InterPro" id="IPR001932">
    <property type="entry name" value="PPM-type_phosphatase-like_dom"/>
</dbReference>
<dbReference type="Pfam" id="PF07228">
    <property type="entry name" value="SpoIIE"/>
    <property type="match status" value="1"/>
</dbReference>
<organism evidence="3 4">
    <name type="scientific">Streptomyces lutosisoli</name>
    <dbReference type="NCBI Taxonomy" id="2665721"/>
    <lineage>
        <taxon>Bacteria</taxon>
        <taxon>Bacillati</taxon>
        <taxon>Actinomycetota</taxon>
        <taxon>Actinomycetes</taxon>
        <taxon>Kitasatosporales</taxon>
        <taxon>Streptomycetaceae</taxon>
        <taxon>Streptomyces</taxon>
    </lineage>
</organism>
<dbReference type="InterPro" id="IPR036457">
    <property type="entry name" value="PPM-type-like_dom_sf"/>
</dbReference>
<dbReference type="PANTHER" id="PTHR43156">
    <property type="entry name" value="STAGE II SPORULATION PROTEIN E-RELATED"/>
    <property type="match status" value="1"/>
</dbReference>
<evidence type="ECO:0000313" key="4">
    <source>
        <dbReference type="Proteomes" id="UP001596957"/>
    </source>
</evidence>
<sequence>MDPGAGTCTTASAGHLPPAAVRPGGGIEVVWLPAGPPIGTGLGGYESLTVRMDRRTTLLLYTDGLVERRGTDIDISVQALETVSLPADGPLDDMLDTFLAHLANGAYEDDVAILAARQRDGNE</sequence>
<dbReference type="EC" id="3.1.3.16" evidence="3"/>
<keyword evidence="1 3" id="KW-0378">Hydrolase</keyword>
<proteinExistence type="predicted"/>
<gene>
    <name evidence="3" type="ORF">ACFQZP_39015</name>
</gene>
<dbReference type="Proteomes" id="UP001596957">
    <property type="component" value="Unassembled WGS sequence"/>
</dbReference>
<evidence type="ECO:0000259" key="2">
    <source>
        <dbReference type="Pfam" id="PF07228"/>
    </source>
</evidence>
<dbReference type="EMBL" id="JBHTEC010000001">
    <property type="protein sequence ID" value="MFD0287535.1"/>
    <property type="molecule type" value="Genomic_DNA"/>
</dbReference>
<dbReference type="InterPro" id="IPR052016">
    <property type="entry name" value="Bact_Sigma-Reg"/>
</dbReference>
<dbReference type="GO" id="GO:0004722">
    <property type="term" value="F:protein serine/threonine phosphatase activity"/>
    <property type="evidence" value="ECO:0007669"/>
    <property type="project" value="UniProtKB-EC"/>
</dbReference>
<protein>
    <submittedName>
        <fullName evidence="3">PP2C family protein-serine/threonine phosphatase</fullName>
        <ecNumber evidence="3">3.1.3.16</ecNumber>
    </submittedName>
</protein>
<comment type="caution">
    <text evidence="3">The sequence shown here is derived from an EMBL/GenBank/DDBJ whole genome shotgun (WGS) entry which is preliminary data.</text>
</comment>
<accession>A0ABW2VW41</accession>
<dbReference type="Gene3D" id="3.60.40.10">
    <property type="entry name" value="PPM-type phosphatase domain"/>
    <property type="match status" value="1"/>
</dbReference>
<evidence type="ECO:0000313" key="3">
    <source>
        <dbReference type="EMBL" id="MFD0287535.1"/>
    </source>
</evidence>
<name>A0ABW2VW41_9ACTN</name>
<dbReference type="PANTHER" id="PTHR43156:SF2">
    <property type="entry name" value="STAGE II SPORULATION PROTEIN E"/>
    <property type="match status" value="1"/>
</dbReference>
<evidence type="ECO:0000256" key="1">
    <source>
        <dbReference type="ARBA" id="ARBA00022801"/>
    </source>
</evidence>
<keyword evidence="4" id="KW-1185">Reference proteome</keyword>